<accession>A0ABY1LT65</accession>
<evidence type="ECO:0000313" key="2">
    <source>
        <dbReference type="EMBL" id="SME98742.1"/>
    </source>
</evidence>
<dbReference type="EMBL" id="FXAE01000004">
    <property type="protein sequence ID" value="SME98742.1"/>
    <property type="molecule type" value="Genomic_DNA"/>
</dbReference>
<sequence length="1255" mass="140575">MNILVITNNEASQAHLSAAYRRLDEAQRQQLKLTVVDPGGNETVDAPADLKTKLTANAFDMIIFDAHGVPKESVELIKKVLQGGTAHIVPVGGDIAEIRSLLRLGQLSANDLSHTGTISEEGLDGQDHRTDYDRYTKMTEYWRGGGTANMVGLLSLAGREYGGCDLLPAPTEPNFLQEICILEPATGTRFASLNDYRNSRGFSGERQTVALFFNGNGNLQDISECVGEIMNQIEAFADCLPIAFPSVMNISLDRLGQLLTEGGRSVDLIVNLLPFRLGIGPGGGGASAGKKSLNGMGARDHADGAVTWLEALGAPMLHPFLLSGTTEEEWRQSVRGVNPAQLMVQVVLPELDGAIETYPIAALRPEGEDPELGIALNKLALIPERVEKLVQRVKRWLELRSKSNREKKLALICYNYPPGEANVFGGSFLDTFESVARLLSRLREEGYETEEMTAEELCSRFVDGGLVNSGQWTSLDQTDGQMIRYTDADFAGKLAARAWGKEAVERWGQPPGEIMTEGENFLIPGIVNGRIFIGLQPSRGIHEDPEKSVHDRSLLPTHQYTAFYQWIREQWGADAVVHIGTHGTLEFQRGKEAGMSGDCVPDDFIGDLPHFYYYYVGNPSEAMIAKRRSHAVLVGYQAPPFTEAELYGEWANLDALLHEYREAQQMDPERCGDLLRKLREAGEALHFAAQTPEEMEEELYRMQRSLIPSGLHVLGEGYDHEAAAAYMRFVLRHERGTVRSLRGLLAEREGFVVEELSAGGHTDELHRLDQAAAQLVHDYLSTKALPASVSNEPPEWQEAVRQALEFGYRAYESSINNQELEGMLKALEGRYLRPKLAGDAIRSPEVMPSGYNLYAFDPRAVPSVTAVERGARIAENSIRQYFEQYGEYPGTTAVVLWGIETSRTQGETIGQILRYMGVRVRGEAGSFRTEYEIIPLSELGRPRLNVVVHMTGLFRDMFPNLLEDLNRIFRRVSELEEPDELNWFKVHTRKTEEQLLAGGYEPERARDLANARIFGPAEGQYGTNMTRLIETKQWSDESELGQAYADSQQYVYSLRERGQAEPELYRIRLMAVDVVSQIRSSHEWEVTDSDHYYEYFGGLSKSVAMVKGSPVEIHISDSTLEQPVTESAEHSIARGVRTRLINPKWIDALLQHPYHGAQQIAKRVEYVLGLAATTGKVEPWVFDQLHETYVADEERSRQMEENNRWAYHGLVETLLESHQRGYWEPDETQLEMLRQKYLDLEGDLEGQTDDKVLLS</sequence>
<feature type="domain" description="CobN/magnesium chelatase" evidence="1">
    <location>
        <begin position="140"/>
        <end position="1229"/>
    </location>
</feature>
<proteinExistence type="predicted"/>
<dbReference type="Proteomes" id="UP000192939">
    <property type="component" value="Unassembled WGS sequence"/>
</dbReference>
<dbReference type="CDD" id="cd10150">
    <property type="entry name" value="CobN_like"/>
    <property type="match status" value="1"/>
</dbReference>
<comment type="caution">
    <text evidence="2">The sequence shown here is derived from an EMBL/GenBank/DDBJ whole genome shotgun (WGS) entry which is preliminary data.</text>
</comment>
<gene>
    <name evidence="2" type="ORF">SAMN02744124_00637</name>
</gene>
<dbReference type="PANTHER" id="PTHR44119:SF4">
    <property type="entry name" value="AEROBIC COBALTOCHELATASE SUBUNIT COBN"/>
    <property type="match status" value="1"/>
</dbReference>
<dbReference type="RefSeq" id="WP_085278300.1">
    <property type="nucleotide sequence ID" value="NZ_FXAE01000004.1"/>
</dbReference>
<dbReference type="InterPro" id="IPR003672">
    <property type="entry name" value="CobN/Mg_chltase"/>
</dbReference>
<evidence type="ECO:0000313" key="3">
    <source>
        <dbReference type="Proteomes" id="UP000192939"/>
    </source>
</evidence>
<protein>
    <submittedName>
        <fullName evidence="2">Cobaltochelatase CobN subunit</fullName>
    </submittedName>
</protein>
<evidence type="ECO:0000259" key="1">
    <source>
        <dbReference type="Pfam" id="PF02514"/>
    </source>
</evidence>
<dbReference type="PANTHER" id="PTHR44119">
    <property type="entry name" value="MAGNESIUM-CHELATASE SUBUNIT CHLH, CHLOROPLASTIC"/>
    <property type="match status" value="1"/>
</dbReference>
<name>A0ABY1LT65_9BACL</name>
<organism evidence="2 3">
    <name type="scientific">Paenibacillus barengoltzii J12</name>
    <dbReference type="NCBI Taxonomy" id="935846"/>
    <lineage>
        <taxon>Bacteria</taxon>
        <taxon>Bacillati</taxon>
        <taxon>Bacillota</taxon>
        <taxon>Bacilli</taxon>
        <taxon>Bacillales</taxon>
        <taxon>Paenibacillaceae</taxon>
        <taxon>Paenibacillus</taxon>
    </lineage>
</organism>
<dbReference type="Pfam" id="PF02514">
    <property type="entry name" value="CobN-Mg_chel"/>
    <property type="match status" value="1"/>
</dbReference>
<keyword evidence="3" id="KW-1185">Reference proteome</keyword>
<reference evidence="2 3" key="1">
    <citation type="submission" date="2017-04" db="EMBL/GenBank/DDBJ databases">
        <authorList>
            <person name="Varghese N."/>
            <person name="Submissions S."/>
        </authorList>
    </citation>
    <scope>NUCLEOTIDE SEQUENCE [LARGE SCALE GENOMIC DNA]</scope>
    <source>
        <strain evidence="2 3">J12</strain>
    </source>
</reference>